<name>A0A915PCZ0_9BILA</name>
<evidence type="ECO:0000313" key="3">
    <source>
        <dbReference type="WBParaSite" id="sdigi.contig1059.g10148.t1"/>
    </source>
</evidence>
<keyword evidence="2" id="KW-1185">Reference proteome</keyword>
<dbReference type="Proteomes" id="UP000887581">
    <property type="component" value="Unplaced"/>
</dbReference>
<sequence>MRRNRIGKSERAMLIQAALVCGAIEIQAICFYFLPQFAIKLAGEKAEIPTNIFVNCYVTFNNAVLPTASLICVKRIRDDIKHAVAELSHKTVNTTKITKWKPTFSMAFAKAYQNFRAH</sequence>
<evidence type="ECO:0000256" key="1">
    <source>
        <dbReference type="SAM" id="Phobius"/>
    </source>
</evidence>
<reference evidence="3" key="1">
    <citation type="submission" date="2022-11" db="UniProtKB">
        <authorList>
            <consortium name="WormBaseParasite"/>
        </authorList>
    </citation>
    <scope>IDENTIFICATION</scope>
</reference>
<keyword evidence="1" id="KW-0812">Transmembrane</keyword>
<evidence type="ECO:0000313" key="2">
    <source>
        <dbReference type="Proteomes" id="UP000887581"/>
    </source>
</evidence>
<feature type="transmembrane region" description="Helical" evidence="1">
    <location>
        <begin position="12"/>
        <end position="34"/>
    </location>
</feature>
<proteinExistence type="predicted"/>
<dbReference type="AlphaFoldDB" id="A0A915PCZ0"/>
<organism evidence="2 3">
    <name type="scientific">Setaria digitata</name>
    <dbReference type="NCBI Taxonomy" id="48799"/>
    <lineage>
        <taxon>Eukaryota</taxon>
        <taxon>Metazoa</taxon>
        <taxon>Ecdysozoa</taxon>
        <taxon>Nematoda</taxon>
        <taxon>Chromadorea</taxon>
        <taxon>Rhabditida</taxon>
        <taxon>Spirurina</taxon>
        <taxon>Spiruromorpha</taxon>
        <taxon>Filarioidea</taxon>
        <taxon>Setariidae</taxon>
        <taxon>Setaria</taxon>
    </lineage>
</organism>
<keyword evidence="1" id="KW-1133">Transmembrane helix</keyword>
<dbReference type="WBParaSite" id="sdigi.contig1059.g10148.t1">
    <property type="protein sequence ID" value="sdigi.contig1059.g10148.t1"/>
    <property type="gene ID" value="sdigi.contig1059.g10148"/>
</dbReference>
<protein>
    <submittedName>
        <fullName evidence="3">G protein-coupled receptor</fullName>
    </submittedName>
</protein>
<accession>A0A915PCZ0</accession>
<keyword evidence="1" id="KW-0472">Membrane</keyword>